<evidence type="ECO:0000313" key="3">
    <source>
        <dbReference type="EMBL" id="MBB3167150.1"/>
    </source>
</evidence>
<dbReference type="Pfam" id="PF13511">
    <property type="entry name" value="DUF4124"/>
    <property type="match status" value="1"/>
</dbReference>
<organism evidence="3 4">
    <name type="scientific">Simiduia aestuariiviva</name>
    <dbReference type="NCBI Taxonomy" id="1510459"/>
    <lineage>
        <taxon>Bacteria</taxon>
        <taxon>Pseudomonadati</taxon>
        <taxon>Pseudomonadota</taxon>
        <taxon>Gammaproteobacteria</taxon>
        <taxon>Cellvibrionales</taxon>
        <taxon>Cellvibrionaceae</taxon>
        <taxon>Simiduia</taxon>
    </lineage>
</organism>
<sequence>MKFLISLVLSLLLCSAAHAQIYKTTDENGRVIFTDTPSDKAESVELRETNVAPSISGHSEGDAGALPKRPAIKAAQSAYELFITSPAPNTHLTPGDRSLTVSFEASRALKPGLRYQVLSNGEPLGRSGTETSITVNEIHRGEHQISVIVFDQNQAVLAESPPVTVFVQRAKVKQPN</sequence>
<reference evidence="3 4" key="1">
    <citation type="submission" date="2020-08" db="EMBL/GenBank/DDBJ databases">
        <title>Genomic Encyclopedia of Type Strains, Phase III (KMG-III): the genomes of soil and plant-associated and newly described type strains.</title>
        <authorList>
            <person name="Whitman W."/>
        </authorList>
    </citation>
    <scope>NUCLEOTIDE SEQUENCE [LARGE SCALE GENOMIC DNA]</scope>
    <source>
        <strain evidence="3 4">CECT 8571</strain>
    </source>
</reference>
<dbReference type="AlphaFoldDB" id="A0A839UKL7"/>
<dbReference type="EMBL" id="JACHXZ010000001">
    <property type="protein sequence ID" value="MBB3167150.1"/>
    <property type="molecule type" value="Genomic_DNA"/>
</dbReference>
<accession>A0A839UKL7</accession>
<dbReference type="Gene3D" id="2.60.40.10">
    <property type="entry name" value="Immunoglobulins"/>
    <property type="match status" value="1"/>
</dbReference>
<keyword evidence="1" id="KW-0732">Signal</keyword>
<proteinExistence type="predicted"/>
<gene>
    <name evidence="3" type="ORF">FHS30_000326</name>
</gene>
<feature type="chain" id="PRO_5032962035" description="DUF4124 domain-containing protein" evidence="1">
    <location>
        <begin position="20"/>
        <end position="176"/>
    </location>
</feature>
<comment type="caution">
    <text evidence="3">The sequence shown here is derived from an EMBL/GenBank/DDBJ whole genome shotgun (WGS) entry which is preliminary data.</text>
</comment>
<protein>
    <recommendedName>
        <fullName evidence="2">DUF4124 domain-containing protein</fullName>
    </recommendedName>
</protein>
<keyword evidence="4" id="KW-1185">Reference proteome</keyword>
<dbReference type="RefSeq" id="WP_183907629.1">
    <property type="nucleotide sequence ID" value="NZ_JACHXZ010000001.1"/>
</dbReference>
<name>A0A839UKL7_9GAMM</name>
<dbReference type="Proteomes" id="UP000559987">
    <property type="component" value="Unassembled WGS sequence"/>
</dbReference>
<evidence type="ECO:0000259" key="2">
    <source>
        <dbReference type="Pfam" id="PF13511"/>
    </source>
</evidence>
<feature type="domain" description="DUF4124" evidence="2">
    <location>
        <begin position="9"/>
        <end position="53"/>
    </location>
</feature>
<feature type="signal peptide" evidence="1">
    <location>
        <begin position="1"/>
        <end position="19"/>
    </location>
</feature>
<evidence type="ECO:0000313" key="4">
    <source>
        <dbReference type="Proteomes" id="UP000559987"/>
    </source>
</evidence>
<dbReference type="InterPro" id="IPR013783">
    <property type="entry name" value="Ig-like_fold"/>
</dbReference>
<dbReference type="InterPro" id="IPR025392">
    <property type="entry name" value="DUF4124"/>
</dbReference>
<evidence type="ECO:0000256" key="1">
    <source>
        <dbReference type="SAM" id="SignalP"/>
    </source>
</evidence>